<name>A0AAD5UFB9_9FUNG</name>
<keyword evidence="3" id="KW-1185">Reference proteome</keyword>
<gene>
    <name evidence="2" type="ORF">HK103_000456</name>
</gene>
<reference evidence="2" key="1">
    <citation type="submission" date="2020-05" db="EMBL/GenBank/DDBJ databases">
        <title>Phylogenomic resolution of chytrid fungi.</title>
        <authorList>
            <person name="Stajich J.E."/>
            <person name="Amses K."/>
            <person name="Simmons R."/>
            <person name="Seto K."/>
            <person name="Myers J."/>
            <person name="Bonds A."/>
            <person name="Quandt C.A."/>
            <person name="Barry K."/>
            <person name="Liu P."/>
            <person name="Grigoriev I."/>
            <person name="Longcore J.E."/>
            <person name="James T.Y."/>
        </authorList>
    </citation>
    <scope>NUCLEOTIDE SEQUENCE</scope>
    <source>
        <strain evidence="2">PLAUS21</strain>
    </source>
</reference>
<dbReference type="AlphaFoldDB" id="A0AAD5UFB9"/>
<evidence type="ECO:0000313" key="2">
    <source>
        <dbReference type="EMBL" id="KAJ3253548.1"/>
    </source>
</evidence>
<protein>
    <recommendedName>
        <fullName evidence="4">Small secreted protein</fullName>
    </recommendedName>
</protein>
<evidence type="ECO:0000256" key="1">
    <source>
        <dbReference type="SAM" id="SignalP"/>
    </source>
</evidence>
<evidence type="ECO:0000313" key="3">
    <source>
        <dbReference type="Proteomes" id="UP001210925"/>
    </source>
</evidence>
<dbReference type="Proteomes" id="UP001210925">
    <property type="component" value="Unassembled WGS sequence"/>
</dbReference>
<feature type="chain" id="PRO_5042026261" description="Small secreted protein" evidence="1">
    <location>
        <begin position="16"/>
        <end position="176"/>
    </location>
</feature>
<keyword evidence="1" id="KW-0732">Signal</keyword>
<comment type="caution">
    <text evidence="2">The sequence shown here is derived from an EMBL/GenBank/DDBJ whole genome shotgun (WGS) entry which is preliminary data.</text>
</comment>
<dbReference type="EMBL" id="JADGKB010000106">
    <property type="protein sequence ID" value="KAJ3253548.1"/>
    <property type="molecule type" value="Genomic_DNA"/>
</dbReference>
<feature type="signal peptide" evidence="1">
    <location>
        <begin position="1"/>
        <end position="15"/>
    </location>
</feature>
<sequence>MKFALFTVALLSVNAMYIRRDVAADKALVQADKAALANDAAFQKLESDKKAANTAIKADKAALASNADFTALKAAEKNLHQTAKQNNVSLKGLNGAATGNAAVDAALKTVNDLKAKLASDPNFQKLQADKAAKKTATKADKAALANNAGFQKLEADEKTLRADKKAAKAAATPAPK</sequence>
<proteinExistence type="predicted"/>
<accession>A0AAD5UFB9</accession>
<organism evidence="2 3">
    <name type="scientific">Boothiomyces macroporosus</name>
    <dbReference type="NCBI Taxonomy" id="261099"/>
    <lineage>
        <taxon>Eukaryota</taxon>
        <taxon>Fungi</taxon>
        <taxon>Fungi incertae sedis</taxon>
        <taxon>Chytridiomycota</taxon>
        <taxon>Chytridiomycota incertae sedis</taxon>
        <taxon>Chytridiomycetes</taxon>
        <taxon>Rhizophydiales</taxon>
        <taxon>Terramycetaceae</taxon>
        <taxon>Boothiomyces</taxon>
    </lineage>
</organism>
<evidence type="ECO:0008006" key="4">
    <source>
        <dbReference type="Google" id="ProtNLM"/>
    </source>
</evidence>